<dbReference type="Gene3D" id="1.25.40.10">
    <property type="entry name" value="Tetratricopeptide repeat domain"/>
    <property type="match status" value="1"/>
</dbReference>
<name>A0A1M4WHI0_9FLAO</name>
<dbReference type="Gene3D" id="2.60.40.1120">
    <property type="entry name" value="Carboxypeptidase-like, regulatory domain"/>
    <property type="match status" value="1"/>
</dbReference>
<sequence>MKTLYTFLLSVMISSLTLQAQNSSTKKADKHFDRLEYVDAIEDYKELIRDGKANAYVYKQLAISNYKIYKTEEAERNYKTYLGMTESPSAEDYLGYAQTLIANKRLDKFKEAMRNFSELAPQDARAVAFKKNPNYVSKLLFAEPKFDVKRLELNSEFQDFGAYEYDGKLFFVSARNKSRRTYGWNDQPTLDIFVASNVGGTFKNEVELEGEVNSKFHEGTVAITNDAQTLYFTRNDYTDGNYEKDSTGIGRLKIYKASLRDGQWADIQELPINSSNYSTGSPALSPDNKTLYFSSDRPGGFGESDIYKVAINNDGSFGEPENLGEEINTPGRESFPFVDQDQRLYFSSDGHLGLGGLDVFYANLNDSGNYVKPRNIGKPVNSSADDFSFTYMVAMKSGYVSSNRGKNSLDDDIYQANLIEPLDQTMVIVNLVNSETQEPIEAAEVIVYEDNGDEITKLKTDKAGKASTILLMDLEYDFQANKDKFESASKRITAEGEQMVVTIPMVPVKDLIEDRSVTLKNIFFEFDKATIRPEAALGLDRIVEVLKEYSDVVIRIESHTDRRGPAAYNKRLSEKRAQSTVDYIISQGIDASRVSGVGKGEEEPINDCANGCTEEEHEENRRSEFIIVE</sequence>
<feature type="domain" description="OmpA-like" evidence="6">
    <location>
        <begin position="513"/>
        <end position="629"/>
    </location>
</feature>
<dbReference type="PROSITE" id="PS51123">
    <property type="entry name" value="OMPA_2"/>
    <property type="match status" value="1"/>
</dbReference>
<protein>
    <submittedName>
        <fullName evidence="7">WD40-like Beta Propeller Repeat</fullName>
    </submittedName>
</protein>
<dbReference type="InterPro" id="IPR011659">
    <property type="entry name" value="WD40"/>
</dbReference>
<dbReference type="SUPFAM" id="SSF103088">
    <property type="entry name" value="OmpA-like"/>
    <property type="match status" value="1"/>
</dbReference>
<comment type="subcellular location">
    <subcellularLocation>
        <location evidence="1">Cell outer membrane</location>
    </subcellularLocation>
</comment>
<dbReference type="GO" id="GO:0009279">
    <property type="term" value="C:cell outer membrane"/>
    <property type="evidence" value="ECO:0007669"/>
    <property type="project" value="UniProtKB-SubCell"/>
</dbReference>
<evidence type="ECO:0000256" key="3">
    <source>
        <dbReference type="ARBA" id="ARBA00023237"/>
    </source>
</evidence>
<keyword evidence="2 4" id="KW-0472">Membrane</keyword>
<dbReference type="InterPro" id="IPR006664">
    <property type="entry name" value="OMP_bac"/>
</dbReference>
<dbReference type="SUPFAM" id="SSF48452">
    <property type="entry name" value="TPR-like"/>
    <property type="match status" value="1"/>
</dbReference>
<evidence type="ECO:0000256" key="4">
    <source>
        <dbReference type="PROSITE-ProRule" id="PRU00473"/>
    </source>
</evidence>
<dbReference type="SUPFAM" id="SSF82171">
    <property type="entry name" value="DPP6 N-terminal domain-like"/>
    <property type="match status" value="1"/>
</dbReference>
<evidence type="ECO:0000256" key="5">
    <source>
        <dbReference type="SAM" id="SignalP"/>
    </source>
</evidence>
<dbReference type="OrthoDB" id="9809364at2"/>
<accession>A0A1M4WHI0</accession>
<organism evidence="7 8">
    <name type="scientific">Psychroflexus salarius</name>
    <dbReference type="NCBI Taxonomy" id="1155689"/>
    <lineage>
        <taxon>Bacteria</taxon>
        <taxon>Pseudomonadati</taxon>
        <taxon>Bacteroidota</taxon>
        <taxon>Flavobacteriia</taxon>
        <taxon>Flavobacteriales</taxon>
        <taxon>Flavobacteriaceae</taxon>
        <taxon>Psychroflexus</taxon>
    </lineage>
</organism>
<dbReference type="PANTHER" id="PTHR30329">
    <property type="entry name" value="STATOR ELEMENT OF FLAGELLAR MOTOR COMPLEX"/>
    <property type="match status" value="1"/>
</dbReference>
<dbReference type="Proteomes" id="UP000184462">
    <property type="component" value="Unassembled WGS sequence"/>
</dbReference>
<evidence type="ECO:0000256" key="1">
    <source>
        <dbReference type="ARBA" id="ARBA00004442"/>
    </source>
</evidence>
<evidence type="ECO:0000259" key="6">
    <source>
        <dbReference type="PROSITE" id="PS51123"/>
    </source>
</evidence>
<gene>
    <name evidence="7" type="ORF">SAMN05444278_1067</name>
</gene>
<dbReference type="RefSeq" id="WP_073193266.1">
    <property type="nucleotide sequence ID" value="NZ_FQTW01000006.1"/>
</dbReference>
<dbReference type="InterPro" id="IPR006665">
    <property type="entry name" value="OmpA-like"/>
</dbReference>
<feature type="signal peptide" evidence="5">
    <location>
        <begin position="1"/>
        <end position="20"/>
    </location>
</feature>
<dbReference type="Pfam" id="PF00691">
    <property type="entry name" value="OmpA"/>
    <property type="match status" value="1"/>
</dbReference>
<evidence type="ECO:0000313" key="7">
    <source>
        <dbReference type="EMBL" id="SHE80698.1"/>
    </source>
</evidence>
<evidence type="ECO:0000256" key="2">
    <source>
        <dbReference type="ARBA" id="ARBA00023136"/>
    </source>
</evidence>
<dbReference type="InterPro" id="IPR050330">
    <property type="entry name" value="Bact_OuterMem_StrucFunc"/>
</dbReference>
<keyword evidence="5" id="KW-0732">Signal</keyword>
<keyword evidence="8" id="KW-1185">Reference proteome</keyword>
<dbReference type="EMBL" id="FQTW01000006">
    <property type="protein sequence ID" value="SHE80698.1"/>
    <property type="molecule type" value="Genomic_DNA"/>
</dbReference>
<evidence type="ECO:0000313" key="8">
    <source>
        <dbReference type="Proteomes" id="UP000184462"/>
    </source>
</evidence>
<dbReference type="AlphaFoldDB" id="A0A1M4WHI0"/>
<reference evidence="7 8" key="1">
    <citation type="submission" date="2016-11" db="EMBL/GenBank/DDBJ databases">
        <authorList>
            <person name="Jaros S."/>
            <person name="Januszkiewicz K."/>
            <person name="Wedrychowicz H."/>
        </authorList>
    </citation>
    <scope>NUCLEOTIDE SEQUENCE [LARGE SCALE GENOMIC DNA]</scope>
    <source>
        <strain evidence="7 8">DSM 25661</strain>
    </source>
</reference>
<dbReference type="InterPro" id="IPR011042">
    <property type="entry name" value="6-blade_b-propeller_TolB-like"/>
</dbReference>
<dbReference type="PRINTS" id="PR01021">
    <property type="entry name" value="OMPADOMAIN"/>
</dbReference>
<dbReference type="PANTHER" id="PTHR30329:SF21">
    <property type="entry name" value="LIPOPROTEIN YIAD-RELATED"/>
    <property type="match status" value="1"/>
</dbReference>
<keyword evidence="3" id="KW-0998">Cell outer membrane</keyword>
<dbReference type="InterPro" id="IPR036737">
    <property type="entry name" value="OmpA-like_sf"/>
</dbReference>
<dbReference type="STRING" id="1155689.SAMN05444278_1067"/>
<dbReference type="InterPro" id="IPR011990">
    <property type="entry name" value="TPR-like_helical_dom_sf"/>
</dbReference>
<dbReference type="Gene3D" id="2.120.10.30">
    <property type="entry name" value="TolB, C-terminal domain"/>
    <property type="match status" value="1"/>
</dbReference>
<dbReference type="Pfam" id="PF07676">
    <property type="entry name" value="PD40"/>
    <property type="match status" value="2"/>
</dbReference>
<dbReference type="CDD" id="cd07185">
    <property type="entry name" value="OmpA_C-like"/>
    <property type="match status" value="1"/>
</dbReference>
<dbReference type="Gene3D" id="3.30.1330.60">
    <property type="entry name" value="OmpA-like domain"/>
    <property type="match status" value="1"/>
</dbReference>
<feature type="chain" id="PRO_5012092800" evidence="5">
    <location>
        <begin position="21"/>
        <end position="629"/>
    </location>
</feature>
<proteinExistence type="predicted"/>